<comment type="caution">
    <text evidence="1">The sequence shown here is derived from an EMBL/GenBank/DDBJ whole genome shotgun (WGS) entry which is preliminary data.</text>
</comment>
<reference evidence="1 2" key="1">
    <citation type="journal article" date="2014" name="Genome Biol. Evol.">
        <title>The genome of the myxosporean Thelohanellus kitauei shows adaptations to nutrient acquisition within its fish host.</title>
        <authorList>
            <person name="Yang Y."/>
            <person name="Xiong J."/>
            <person name="Zhou Z."/>
            <person name="Huo F."/>
            <person name="Miao W."/>
            <person name="Ran C."/>
            <person name="Liu Y."/>
            <person name="Zhang J."/>
            <person name="Feng J."/>
            <person name="Wang M."/>
            <person name="Wang M."/>
            <person name="Wang L."/>
            <person name="Yao B."/>
        </authorList>
    </citation>
    <scope>NUCLEOTIDE SEQUENCE [LARGE SCALE GENOMIC DNA]</scope>
    <source>
        <strain evidence="1">Wuqing</strain>
    </source>
</reference>
<gene>
    <name evidence="1" type="ORF">RF11_12776</name>
</gene>
<sequence>MWREGEQFVWFFSEVRNGDDTKKLEIKPMFKGTFLHTFKQKIIDILEIEEGPSVGFLPEFQRPRKGLEIFGHIINTTPPASNSVDLLTEINMASSRITQEERQGWI</sequence>
<dbReference type="EMBL" id="JWZT01005339">
    <property type="protein sequence ID" value="KII61362.1"/>
    <property type="molecule type" value="Genomic_DNA"/>
</dbReference>
<name>A0A0C2IWW7_THEKT</name>
<organism evidence="1 2">
    <name type="scientific">Thelohanellus kitauei</name>
    <name type="common">Myxosporean</name>
    <dbReference type="NCBI Taxonomy" id="669202"/>
    <lineage>
        <taxon>Eukaryota</taxon>
        <taxon>Metazoa</taxon>
        <taxon>Cnidaria</taxon>
        <taxon>Myxozoa</taxon>
        <taxon>Myxosporea</taxon>
        <taxon>Bivalvulida</taxon>
        <taxon>Platysporina</taxon>
        <taxon>Myxobolidae</taxon>
        <taxon>Thelohanellus</taxon>
    </lineage>
</organism>
<evidence type="ECO:0000313" key="2">
    <source>
        <dbReference type="Proteomes" id="UP000031668"/>
    </source>
</evidence>
<proteinExistence type="predicted"/>
<accession>A0A0C2IWW7</accession>
<dbReference type="AlphaFoldDB" id="A0A0C2IWW7"/>
<dbReference type="Proteomes" id="UP000031668">
    <property type="component" value="Unassembled WGS sequence"/>
</dbReference>
<protein>
    <submittedName>
        <fullName evidence="1">Uncharacterized protein</fullName>
    </submittedName>
</protein>
<evidence type="ECO:0000313" key="1">
    <source>
        <dbReference type="EMBL" id="KII61362.1"/>
    </source>
</evidence>
<keyword evidence="2" id="KW-1185">Reference proteome</keyword>